<evidence type="ECO:0000313" key="2">
    <source>
        <dbReference type="Proteomes" id="UP001497680"/>
    </source>
</evidence>
<accession>A0ACC0D3W4</accession>
<gene>
    <name evidence="1" type="ORF">F4821DRAFT_106278</name>
</gene>
<keyword evidence="2" id="KW-1185">Reference proteome</keyword>
<evidence type="ECO:0000313" key="1">
    <source>
        <dbReference type="EMBL" id="KAI6087333.1"/>
    </source>
</evidence>
<comment type="caution">
    <text evidence="1">The sequence shown here is derived from an EMBL/GenBank/DDBJ whole genome shotgun (WGS) entry which is preliminary data.</text>
</comment>
<name>A0ACC0D3W4_9PEZI</name>
<protein>
    <submittedName>
        <fullName evidence="1">Acetyl-CoA synthetase-like protein</fullName>
    </submittedName>
</protein>
<dbReference type="EMBL" id="MU394308">
    <property type="protein sequence ID" value="KAI6087333.1"/>
    <property type="molecule type" value="Genomic_DNA"/>
</dbReference>
<reference evidence="1 2" key="1">
    <citation type="journal article" date="2022" name="New Phytol.">
        <title>Ecological generalism drives hyperdiversity of secondary metabolite gene clusters in xylarialean endophytes.</title>
        <authorList>
            <person name="Franco M.E.E."/>
            <person name="Wisecaver J.H."/>
            <person name="Arnold A.E."/>
            <person name="Ju Y.M."/>
            <person name="Slot J.C."/>
            <person name="Ahrendt S."/>
            <person name="Moore L.P."/>
            <person name="Eastman K.E."/>
            <person name="Scott K."/>
            <person name="Konkel Z."/>
            <person name="Mondo S.J."/>
            <person name="Kuo A."/>
            <person name="Hayes R.D."/>
            <person name="Haridas S."/>
            <person name="Andreopoulos B."/>
            <person name="Riley R."/>
            <person name="LaButti K."/>
            <person name="Pangilinan J."/>
            <person name="Lipzen A."/>
            <person name="Amirebrahimi M."/>
            <person name="Yan J."/>
            <person name="Adam C."/>
            <person name="Keymanesh K."/>
            <person name="Ng V."/>
            <person name="Louie K."/>
            <person name="Northen T."/>
            <person name="Drula E."/>
            <person name="Henrissat B."/>
            <person name="Hsieh H.M."/>
            <person name="Youens-Clark K."/>
            <person name="Lutzoni F."/>
            <person name="Miadlikowska J."/>
            <person name="Eastwood D.C."/>
            <person name="Hamelin R.C."/>
            <person name="Grigoriev I.V."/>
            <person name="U'Ren J.M."/>
        </authorList>
    </citation>
    <scope>NUCLEOTIDE SEQUENCE [LARGE SCALE GENOMIC DNA]</scope>
    <source>
        <strain evidence="1 2">ER1909</strain>
    </source>
</reference>
<organism evidence="1 2">
    <name type="scientific">Hypoxylon rubiginosum</name>
    <dbReference type="NCBI Taxonomy" id="110542"/>
    <lineage>
        <taxon>Eukaryota</taxon>
        <taxon>Fungi</taxon>
        <taxon>Dikarya</taxon>
        <taxon>Ascomycota</taxon>
        <taxon>Pezizomycotina</taxon>
        <taxon>Sordariomycetes</taxon>
        <taxon>Xylariomycetidae</taxon>
        <taxon>Xylariales</taxon>
        <taxon>Hypoxylaceae</taxon>
        <taxon>Hypoxylon</taxon>
    </lineage>
</organism>
<sequence>MAPPQYGRRLVPMVLDELGKTDPHRVYAAIPKTSNVADGFRDVSVADLVRCVDFMAKWLEDKFGRSNSFETITYIGLSDVRSPAILLAAIKTGYKLLLPSPRNPPSTNLSLMNQTGSTKVLYAAELAPLVKSLQSVAPSVSTDAIPSFQEMLESNPEPYPYEKSFEEARGDPIVVLHSSGSTGLPKPIIWTHGTLAAHDNDHNLHVPAGRGHMDSTVFDVDGEARLYVMLPFFHLGGFIFYIDHAILNSISLVLGPPLVPPDAALFKDVARQLKLRGIMTVPAVLEELLHDATGMKLLGDLDFVACAGAPLPTAVGDQIKNLVRLFIFIGSTETLPLPELSKSPEDWQYHEFNPNFKHEMQLFDPHIGTYELVIFADESNKDMAPLYHSLPGVNPYHTKDLFSKHPKNPHLFKYYGRKDDILVLDNGEKVNPIPLEQYVQGHPAVKGALVVGSGRFQLALLVEPREPLDAAGRADFLEMLWPRIEEANAHVPGQGRIIRDRVICALPDKPFIRAGKGTIIRKATEGIYSDEIEARYSNTSSRDQDQILSIRLEPTLKTIYEPAKIVGFLRQILAVSFGPAATVGENEDLFAHGLDSLQTLGIVSNLKHSLKALTSSPVTWIVPRIIFRNSTIADLSNLLARFLNDGIVPDENSGAYLSTIVDETVARHTEHLPTKRKTSLRAPSVDTQTIALIGSTGYLGSYLVAALLRDPKVSRVYCLNRSRDARERQNKALDNLDEALRPFFHKLIYLEVELGQPLLGLSQEKYDLVSSEVDVVVYNSWRLDFGLAIRSFEPFLKATRDLVDLSATGKRNMRVVFISSIASVEELARKTTVPEAPVEDSLASINIGYGQSKLAAEQILVTANRLSGIPVSVIRVGQVGGPSQNVGGTWADQPWVSALIRTSKTLGYFPSPLAPIDWVAVDTVADMLRGISLQPAKEEPQIYNITTASDNAQPWDLLLEAVRELTGMPEMEVISLRDWVKKLRDIPDPSPEDVAKLPALKLLDFYDIIGSGTGRPAYATGRAEEVSGVKIPAVDKELLVSWLKSWNL</sequence>
<proteinExistence type="predicted"/>
<dbReference type="Proteomes" id="UP001497680">
    <property type="component" value="Unassembled WGS sequence"/>
</dbReference>